<organism evidence="2 3">
    <name type="scientific">candidate division WS6 bacterium OLB20</name>
    <dbReference type="NCBI Taxonomy" id="1617426"/>
    <lineage>
        <taxon>Bacteria</taxon>
        <taxon>Candidatus Dojkabacteria</taxon>
    </lineage>
</organism>
<proteinExistence type="predicted"/>
<reference evidence="2 3" key="1">
    <citation type="submission" date="2015-02" db="EMBL/GenBank/DDBJ databases">
        <title>Improved understanding of the partial-nitritation anammox process through 23 genomes representing the majority of the microbial community.</title>
        <authorList>
            <person name="Speth D.R."/>
            <person name="In T Zandt M."/>
            <person name="Guerrero Cruz S."/>
            <person name="Jetten M.S."/>
            <person name="Dutilh B.E."/>
        </authorList>
    </citation>
    <scope>NUCLEOTIDE SEQUENCE [LARGE SCALE GENOMIC DNA]</scope>
    <source>
        <strain evidence="2">OLB20</strain>
    </source>
</reference>
<keyword evidence="1" id="KW-0472">Membrane</keyword>
<comment type="caution">
    <text evidence="2">The sequence shown here is derived from an EMBL/GenBank/DDBJ whole genome shotgun (WGS) entry which is preliminary data.</text>
</comment>
<dbReference type="AlphaFoldDB" id="A0A136LZF9"/>
<keyword evidence="1" id="KW-0812">Transmembrane</keyword>
<accession>A0A136LZF9</accession>
<dbReference type="EMBL" id="JYNZ01000003">
    <property type="protein sequence ID" value="KXK27032.1"/>
    <property type="molecule type" value="Genomic_DNA"/>
</dbReference>
<sequence length="109" mass="12228">MIKQLKKLDSNPEETIGMILSIPFWVATIPIGVVIAIVLTPLILVSEIDGIVYRRNAALVDKLVDQVLDGKEIRSGVLYHARLVSEHGQKTIHIIPFRILPYHISVRIP</sequence>
<dbReference type="STRING" id="1617426.TR69_WS6001001058"/>
<dbReference type="Proteomes" id="UP000070457">
    <property type="component" value="Unassembled WGS sequence"/>
</dbReference>
<evidence type="ECO:0000256" key="1">
    <source>
        <dbReference type="SAM" id="Phobius"/>
    </source>
</evidence>
<protein>
    <submittedName>
        <fullName evidence="2">Uncharacterized protein</fullName>
    </submittedName>
</protein>
<keyword evidence="1" id="KW-1133">Transmembrane helix</keyword>
<evidence type="ECO:0000313" key="3">
    <source>
        <dbReference type="Proteomes" id="UP000070457"/>
    </source>
</evidence>
<name>A0A136LZF9_9BACT</name>
<feature type="transmembrane region" description="Helical" evidence="1">
    <location>
        <begin position="20"/>
        <end position="45"/>
    </location>
</feature>
<evidence type="ECO:0000313" key="2">
    <source>
        <dbReference type="EMBL" id="KXK27032.1"/>
    </source>
</evidence>
<gene>
    <name evidence="2" type="ORF">TR69_WS6001001058</name>
</gene>